<evidence type="ECO:0000313" key="3">
    <source>
        <dbReference type="EMBL" id="KAF9595210.1"/>
    </source>
</evidence>
<keyword evidence="4" id="KW-1185">Reference proteome</keyword>
<evidence type="ECO:0000256" key="1">
    <source>
        <dbReference type="SAM" id="MobiDB-lite"/>
    </source>
</evidence>
<evidence type="ECO:0000313" key="4">
    <source>
        <dbReference type="Proteomes" id="UP000631114"/>
    </source>
</evidence>
<evidence type="ECO:0000259" key="2">
    <source>
        <dbReference type="PROSITE" id="PS50174"/>
    </source>
</evidence>
<name>A0A835LHQ7_9MAGN</name>
<feature type="domain" description="G-patch" evidence="2">
    <location>
        <begin position="55"/>
        <end position="80"/>
    </location>
</feature>
<dbReference type="EMBL" id="JADFTS010000008">
    <property type="protein sequence ID" value="KAF9595210.1"/>
    <property type="molecule type" value="Genomic_DNA"/>
</dbReference>
<organism evidence="3 4">
    <name type="scientific">Coptis chinensis</name>
    <dbReference type="NCBI Taxonomy" id="261450"/>
    <lineage>
        <taxon>Eukaryota</taxon>
        <taxon>Viridiplantae</taxon>
        <taxon>Streptophyta</taxon>
        <taxon>Embryophyta</taxon>
        <taxon>Tracheophyta</taxon>
        <taxon>Spermatophyta</taxon>
        <taxon>Magnoliopsida</taxon>
        <taxon>Ranunculales</taxon>
        <taxon>Ranunculaceae</taxon>
        <taxon>Coptidoideae</taxon>
        <taxon>Coptis</taxon>
    </lineage>
</organism>
<dbReference type="Proteomes" id="UP000631114">
    <property type="component" value="Unassembled WGS sequence"/>
</dbReference>
<comment type="caution">
    <text evidence="3">The sequence shown here is derived from an EMBL/GenBank/DDBJ whole genome shotgun (WGS) entry which is preliminary data.</text>
</comment>
<gene>
    <name evidence="3" type="ORF">IFM89_037796</name>
</gene>
<dbReference type="PANTHER" id="PTHR47251:SF1">
    <property type="entry name" value="FINGER DOMAIN PROTEIN, PUTATIVE (AFU_ORTHOLOGUE AFUA_3G04180)-RELATED"/>
    <property type="match status" value="1"/>
</dbReference>
<feature type="region of interest" description="Disordered" evidence="1">
    <location>
        <begin position="1"/>
        <end position="25"/>
    </location>
</feature>
<proteinExistence type="predicted"/>
<accession>A0A835LHQ7</accession>
<reference evidence="3 4" key="1">
    <citation type="submission" date="2020-10" db="EMBL/GenBank/DDBJ databases">
        <title>The Coptis chinensis genome and diversification of protoberbering-type alkaloids.</title>
        <authorList>
            <person name="Wang B."/>
            <person name="Shu S."/>
            <person name="Song C."/>
            <person name="Liu Y."/>
        </authorList>
    </citation>
    <scope>NUCLEOTIDE SEQUENCE [LARGE SCALE GENOMIC DNA]</scope>
    <source>
        <strain evidence="3">HL-2020</strain>
        <tissue evidence="3">Leaf</tissue>
    </source>
</reference>
<dbReference type="SMART" id="SM00443">
    <property type="entry name" value="G_patch"/>
    <property type="match status" value="1"/>
</dbReference>
<dbReference type="OrthoDB" id="4822at2759"/>
<dbReference type="InterPro" id="IPR000467">
    <property type="entry name" value="G_patch_dom"/>
</dbReference>
<dbReference type="Pfam" id="PF01585">
    <property type="entry name" value="G-patch"/>
    <property type="match status" value="1"/>
</dbReference>
<sequence length="192" mass="21699">MTSSRDKDEDHYQELQSQEYDDLGDDFRLPISHKPTENLDLDNVEQATLDTQLTSSNIGFRLLQKMGWKGKGLGKDEQDGTKSLKIIMTTINIDSKRFAFETVVRPNSFKISEIGRKWKTSAVFKRDEAVWIVQVGKAKHLVVSEGRERSGWASFAVDWPKQLQTAPTSACSGTESITKYGGLWSAFEFVES</sequence>
<dbReference type="GO" id="GO:0003676">
    <property type="term" value="F:nucleic acid binding"/>
    <property type="evidence" value="ECO:0007669"/>
    <property type="project" value="InterPro"/>
</dbReference>
<dbReference type="PANTHER" id="PTHR47251">
    <property type="entry name" value="FINGER DOMAIN PROTEIN, PUTATIVE (AFU_ORTHOLOGUE AFUA_3G04180)-RELATED"/>
    <property type="match status" value="1"/>
</dbReference>
<protein>
    <recommendedName>
        <fullName evidence="2">G-patch domain-containing protein</fullName>
    </recommendedName>
</protein>
<feature type="compositionally biased region" description="Basic and acidic residues" evidence="1">
    <location>
        <begin position="1"/>
        <end position="13"/>
    </location>
</feature>
<dbReference type="AlphaFoldDB" id="A0A835LHQ7"/>
<dbReference type="PROSITE" id="PS50174">
    <property type="entry name" value="G_PATCH"/>
    <property type="match status" value="1"/>
</dbReference>